<sequence length="90" mass="9534">MKWEKPPKGFTKINFDTTVGENGIGYGAIARDDEGFVLGGGGGFIELRLSVEGAECVALGVITCVITPIHTIIGKCNWDAPIPNSTRPTN</sequence>
<dbReference type="EMBL" id="JARKNE010000003">
    <property type="protein sequence ID" value="KAK5839907.1"/>
    <property type="molecule type" value="Genomic_DNA"/>
</dbReference>
<gene>
    <name evidence="1" type="ORF">PVK06_008761</name>
</gene>
<protein>
    <submittedName>
        <fullName evidence="1">Uncharacterized protein</fullName>
    </submittedName>
</protein>
<accession>A0ABR0QKR4</accession>
<reference evidence="1 2" key="1">
    <citation type="submission" date="2023-03" db="EMBL/GenBank/DDBJ databases">
        <title>WGS of Gossypium arboreum.</title>
        <authorList>
            <person name="Yu D."/>
        </authorList>
    </citation>
    <scope>NUCLEOTIDE SEQUENCE [LARGE SCALE GENOMIC DNA]</scope>
    <source>
        <tissue evidence="1">Leaf</tissue>
    </source>
</reference>
<keyword evidence="2" id="KW-1185">Reference proteome</keyword>
<name>A0ABR0QKR4_GOSAR</name>
<organism evidence="1 2">
    <name type="scientific">Gossypium arboreum</name>
    <name type="common">Tree cotton</name>
    <name type="synonym">Gossypium nanking</name>
    <dbReference type="NCBI Taxonomy" id="29729"/>
    <lineage>
        <taxon>Eukaryota</taxon>
        <taxon>Viridiplantae</taxon>
        <taxon>Streptophyta</taxon>
        <taxon>Embryophyta</taxon>
        <taxon>Tracheophyta</taxon>
        <taxon>Spermatophyta</taxon>
        <taxon>Magnoliopsida</taxon>
        <taxon>eudicotyledons</taxon>
        <taxon>Gunneridae</taxon>
        <taxon>Pentapetalae</taxon>
        <taxon>rosids</taxon>
        <taxon>malvids</taxon>
        <taxon>Malvales</taxon>
        <taxon>Malvaceae</taxon>
        <taxon>Malvoideae</taxon>
        <taxon>Gossypium</taxon>
    </lineage>
</organism>
<dbReference type="Proteomes" id="UP001358586">
    <property type="component" value="Chromosome 3"/>
</dbReference>
<evidence type="ECO:0000313" key="1">
    <source>
        <dbReference type="EMBL" id="KAK5839907.1"/>
    </source>
</evidence>
<comment type="caution">
    <text evidence="1">The sequence shown here is derived from an EMBL/GenBank/DDBJ whole genome shotgun (WGS) entry which is preliminary data.</text>
</comment>
<evidence type="ECO:0000313" key="2">
    <source>
        <dbReference type="Proteomes" id="UP001358586"/>
    </source>
</evidence>
<proteinExistence type="predicted"/>